<dbReference type="Proteomes" id="UP001441944">
    <property type="component" value="Unassembled WGS sequence"/>
</dbReference>
<gene>
    <name evidence="1" type="ORF">NBRC116598_06550</name>
</gene>
<comment type="caution">
    <text evidence="1">The sequence shown here is derived from an EMBL/GenBank/DDBJ whole genome shotgun (WGS) entry which is preliminary data.</text>
</comment>
<reference evidence="1 2" key="1">
    <citation type="submission" date="2024-04" db="EMBL/GenBank/DDBJ databases">
        <title>Draft genome sequence of Pseudophaeobacter arcticus NBRC 116598.</title>
        <authorList>
            <person name="Miyakawa T."/>
            <person name="Kusuya Y."/>
            <person name="Miura T."/>
        </authorList>
    </citation>
    <scope>NUCLEOTIDE SEQUENCE [LARGE SCALE GENOMIC DNA]</scope>
    <source>
        <strain evidence="1 2">SU-CL00105</strain>
    </source>
</reference>
<name>A0ABQ0AH59_9RHOB</name>
<proteinExistence type="predicted"/>
<organism evidence="1 2">
    <name type="scientific">Pseudophaeobacter arcticus</name>
    <dbReference type="NCBI Taxonomy" id="385492"/>
    <lineage>
        <taxon>Bacteria</taxon>
        <taxon>Pseudomonadati</taxon>
        <taxon>Pseudomonadota</taxon>
        <taxon>Alphaproteobacteria</taxon>
        <taxon>Rhodobacterales</taxon>
        <taxon>Paracoccaceae</taxon>
        <taxon>Pseudophaeobacter</taxon>
    </lineage>
</organism>
<dbReference type="EMBL" id="BAABWU010000002">
    <property type="protein sequence ID" value="GAA6195211.1"/>
    <property type="molecule type" value="Genomic_DNA"/>
</dbReference>
<protein>
    <submittedName>
        <fullName evidence="1">Uncharacterized protein</fullName>
    </submittedName>
</protein>
<sequence length="88" mass="9422">MPAAIRVMDQSAFLDGPSIVQGLFKSIENKSVLADRQTRQPTMRSQSAVVTQSRMPLSVSACLTHPLKVWGIQPILDAMAAIGPACVS</sequence>
<keyword evidence="2" id="KW-1185">Reference proteome</keyword>
<evidence type="ECO:0000313" key="1">
    <source>
        <dbReference type="EMBL" id="GAA6195211.1"/>
    </source>
</evidence>
<evidence type="ECO:0000313" key="2">
    <source>
        <dbReference type="Proteomes" id="UP001441944"/>
    </source>
</evidence>
<accession>A0ABQ0AH59</accession>